<dbReference type="GO" id="GO:0000294">
    <property type="term" value="P:nuclear-transcribed mRNA catabolic process, RNase MRP-dependent"/>
    <property type="evidence" value="ECO:0007669"/>
    <property type="project" value="TreeGrafter"/>
</dbReference>
<dbReference type="InterPro" id="IPR027951">
    <property type="entry name" value="Nepro_N"/>
</dbReference>
<proteinExistence type="predicted"/>
<feature type="region of interest" description="Disordered" evidence="1">
    <location>
        <begin position="396"/>
        <end position="424"/>
    </location>
</feature>
<dbReference type="GO" id="GO:0000466">
    <property type="term" value="P:maturation of 5.8S rRNA from tricistronic rRNA transcript (SSU-rRNA, 5.8S rRNA, LSU-rRNA)"/>
    <property type="evidence" value="ECO:0007669"/>
    <property type="project" value="TreeGrafter"/>
</dbReference>
<sequence length="456" mass="50356">MSTAVLNSIPLYEQRNIPPPRTATLPASTVRTILINSIGINNATFLPRSALGHSPDHATNFQQLLFFRECFHKNEFWDECAILDRMHYKNKSQHRAAGYFQRLAETLTSVKGTWDSIPYRSTVAFTMTRIIGMILLLRKLQSALHETYGAFYQLMSKTQFMSLALIAIGFCSRLSLISKAWTNELADAYTLLGTWTKTFPKETITSGDIDYEQQLPPSIEIFFTETIPDIPVELAADMTSKAEESVQSGDLGEVILRTERPATPKTKVDTPTIRKPPKATPEIAALMSDDEAEPSSMDSHISLLGELDTIFGNAPSPKEPTSTPAKRKKTDDFDLDSLFGDSKKPKIKSKKPAGSADVSRGSSPIRGKVVEKSKKTEVEAGRASIGAVSNFDDIFKDDAPKPALPQVKKPISSKKGSSGKDKKKEIDDIFGGIVKKKKKPVSEIDSIFGQPIKNKK</sequence>
<keyword evidence="4" id="KW-1185">Reference proteome</keyword>
<reference evidence="3" key="1">
    <citation type="journal article" date="2020" name="Fungal Divers.">
        <title>Resolving the Mortierellaceae phylogeny through synthesis of multi-gene phylogenetics and phylogenomics.</title>
        <authorList>
            <person name="Vandepol N."/>
            <person name="Liber J."/>
            <person name="Desiro A."/>
            <person name="Na H."/>
            <person name="Kennedy M."/>
            <person name="Barry K."/>
            <person name="Grigoriev I.V."/>
            <person name="Miller A.N."/>
            <person name="O'Donnell K."/>
            <person name="Stajich J.E."/>
            <person name="Bonito G."/>
        </authorList>
    </citation>
    <scope>NUCLEOTIDE SEQUENCE</scope>
    <source>
        <strain evidence="3">NVP1</strain>
    </source>
</reference>
<comment type="caution">
    <text evidence="3">The sequence shown here is derived from an EMBL/GenBank/DDBJ whole genome shotgun (WGS) entry which is preliminary data.</text>
</comment>
<dbReference type="GO" id="GO:0042134">
    <property type="term" value="F:rRNA primary transcript binding"/>
    <property type="evidence" value="ECO:0007669"/>
    <property type="project" value="InterPro"/>
</dbReference>
<dbReference type="Pfam" id="PF14780">
    <property type="entry name" value="NEPRO_N"/>
    <property type="match status" value="1"/>
</dbReference>
<evidence type="ECO:0000259" key="2">
    <source>
        <dbReference type="Pfam" id="PF14780"/>
    </source>
</evidence>
<dbReference type="PANTHER" id="PTHR37792:SF1">
    <property type="entry name" value="RIBONUCLEASE MRP PROTEIN SUBUNIT RMP1"/>
    <property type="match status" value="1"/>
</dbReference>
<evidence type="ECO:0000313" key="4">
    <source>
        <dbReference type="Proteomes" id="UP000696485"/>
    </source>
</evidence>
<accession>A0A9P5ST92</accession>
<evidence type="ECO:0000313" key="3">
    <source>
        <dbReference type="EMBL" id="KAF9334912.1"/>
    </source>
</evidence>
<dbReference type="InterPro" id="IPR047205">
    <property type="entry name" value="RMP1"/>
</dbReference>
<feature type="domain" description="Nucleolus and neural progenitor protein-like N-terminal" evidence="2">
    <location>
        <begin position="116"/>
        <end position="190"/>
    </location>
</feature>
<dbReference type="PANTHER" id="PTHR37792">
    <property type="entry name" value="RIBONUCLEASE MRP PROTEIN SUBUNIT RMP1"/>
    <property type="match status" value="1"/>
</dbReference>
<dbReference type="AlphaFoldDB" id="A0A9P5ST92"/>
<feature type="region of interest" description="Disordered" evidence="1">
    <location>
        <begin position="309"/>
        <end position="374"/>
    </location>
</feature>
<dbReference type="EMBL" id="JAAAUY010000124">
    <property type="protein sequence ID" value="KAF9334912.1"/>
    <property type="molecule type" value="Genomic_DNA"/>
</dbReference>
<dbReference type="Proteomes" id="UP000696485">
    <property type="component" value="Unassembled WGS sequence"/>
</dbReference>
<protein>
    <recommendedName>
        <fullName evidence="2">Nucleolus and neural progenitor protein-like N-terminal domain-containing protein</fullName>
    </recommendedName>
</protein>
<name>A0A9P5ST92_9FUNG</name>
<organism evidence="3 4">
    <name type="scientific">Podila minutissima</name>
    <dbReference type="NCBI Taxonomy" id="64525"/>
    <lineage>
        <taxon>Eukaryota</taxon>
        <taxon>Fungi</taxon>
        <taxon>Fungi incertae sedis</taxon>
        <taxon>Mucoromycota</taxon>
        <taxon>Mortierellomycotina</taxon>
        <taxon>Mortierellomycetes</taxon>
        <taxon>Mortierellales</taxon>
        <taxon>Mortierellaceae</taxon>
        <taxon>Podila</taxon>
    </lineage>
</organism>
<feature type="region of interest" description="Disordered" evidence="1">
    <location>
        <begin position="261"/>
        <end position="280"/>
    </location>
</feature>
<evidence type="ECO:0000256" key="1">
    <source>
        <dbReference type="SAM" id="MobiDB-lite"/>
    </source>
</evidence>
<gene>
    <name evidence="3" type="ORF">BG006_001262</name>
</gene>
<dbReference type="GO" id="GO:0000172">
    <property type="term" value="C:ribonuclease MRP complex"/>
    <property type="evidence" value="ECO:0007669"/>
    <property type="project" value="InterPro"/>
</dbReference>